<proteinExistence type="predicted"/>
<sequence>MKRRRRRLRKKEASAIVGFLNIHGGRKHNKWEELYRMLETENMSLYAVAETHLVLEEPPVHPNWQWAGCNREPGSRKGGGIGVLWRNDIDGNWKKLEGSCKEHMWMTGDILDMPVIVAVLYFSVDPGQNAENRLIAQCIAEDIQRWGFNREVLIMGDFNGHVQSIDGFQDHNGELMLQLADTLSLEVANLRPDCIGETTWSARNSRSCIDYILTSPFLAAHLSRVHVDESGRYSLGSDHNRIALTFSTSVHRRRRTECRQPARRYLPAASFERVAEDFEENDIRAQQTTYEEFVGELRRSMCHYEKRIQSRGGTRPKAWWDQQVKTALEARRKANRAHRYAVKHSSIEECQQTWQEFLRCKRDMQQMVQKKIAESNQKQLRAITEAGNNGPRKFWTYISSLNRKASTPTIRDATGQAVTDLEEHLTTYMQRMYENPTTVECEWKVSRVAIDRAISSIGAHSAKGLDGIPPGLVKQLGRNARETLASIFTGIINGDPEDWRRGKVCLVPKRGGTSDQLQDYRPITVTSVLYRLFAQGPLTELQNGFRRNRRGEDNLFVLIQSIEVARRESRGLVACFLDVAKAYDSVPHGHLLSRMEGLSMPPAWIELLRRLYTDNTVEANFGGTRTRPVTVQRGLKQGCPLSPLLYMLYTAGLEHALMDSGVGFKLNWPHNGTPTTWTLPGLVFADDLVLLAEDKAQLQHLVEIAANHLNTLGPAFNPKKSAVLQFSGDRTEAALILPNGQELPRLEEYRYLGVILSTSDKIIEGHELHLRQAAQRASRILRKERETIAPLRSRVLRRRFGARANRGSSTEDGQGCRAACAQGGGGSRSKKRPRRAGAGGRS</sequence>
<dbReference type="Proteomes" id="UP000821845">
    <property type="component" value="Chromosome 10"/>
</dbReference>
<comment type="caution">
    <text evidence="1">The sequence shown here is derived from an EMBL/GenBank/DDBJ whole genome shotgun (WGS) entry which is preliminary data.</text>
</comment>
<keyword evidence="2" id="KW-1185">Reference proteome</keyword>
<organism evidence="1 2">
    <name type="scientific">Hyalomma asiaticum</name>
    <name type="common">Tick</name>
    <dbReference type="NCBI Taxonomy" id="266040"/>
    <lineage>
        <taxon>Eukaryota</taxon>
        <taxon>Metazoa</taxon>
        <taxon>Ecdysozoa</taxon>
        <taxon>Arthropoda</taxon>
        <taxon>Chelicerata</taxon>
        <taxon>Arachnida</taxon>
        <taxon>Acari</taxon>
        <taxon>Parasitiformes</taxon>
        <taxon>Ixodida</taxon>
        <taxon>Ixodoidea</taxon>
        <taxon>Ixodidae</taxon>
        <taxon>Hyalomminae</taxon>
        <taxon>Hyalomma</taxon>
    </lineage>
</organism>
<evidence type="ECO:0000313" key="2">
    <source>
        <dbReference type="Proteomes" id="UP000821845"/>
    </source>
</evidence>
<evidence type="ECO:0000313" key="1">
    <source>
        <dbReference type="EMBL" id="KAH6942100.1"/>
    </source>
</evidence>
<protein>
    <submittedName>
        <fullName evidence="1">Uncharacterized protein</fullName>
    </submittedName>
</protein>
<gene>
    <name evidence="1" type="ORF">HPB50_000945</name>
</gene>
<reference evidence="1" key="1">
    <citation type="submission" date="2020-05" db="EMBL/GenBank/DDBJ databases">
        <title>Large-scale comparative analyses of tick genomes elucidate their genetic diversity and vector capacities.</title>
        <authorList>
            <person name="Jia N."/>
            <person name="Wang J."/>
            <person name="Shi W."/>
            <person name="Du L."/>
            <person name="Sun Y."/>
            <person name="Zhan W."/>
            <person name="Jiang J."/>
            <person name="Wang Q."/>
            <person name="Zhang B."/>
            <person name="Ji P."/>
            <person name="Sakyi L.B."/>
            <person name="Cui X."/>
            <person name="Yuan T."/>
            <person name="Jiang B."/>
            <person name="Yang W."/>
            <person name="Lam T.T.-Y."/>
            <person name="Chang Q."/>
            <person name="Ding S."/>
            <person name="Wang X."/>
            <person name="Zhu J."/>
            <person name="Ruan X."/>
            <person name="Zhao L."/>
            <person name="Wei J."/>
            <person name="Que T."/>
            <person name="Du C."/>
            <person name="Cheng J."/>
            <person name="Dai P."/>
            <person name="Han X."/>
            <person name="Huang E."/>
            <person name="Gao Y."/>
            <person name="Liu J."/>
            <person name="Shao H."/>
            <person name="Ye R."/>
            <person name="Li L."/>
            <person name="Wei W."/>
            <person name="Wang X."/>
            <person name="Wang C."/>
            <person name="Yang T."/>
            <person name="Huo Q."/>
            <person name="Li W."/>
            <person name="Guo W."/>
            <person name="Chen H."/>
            <person name="Zhou L."/>
            <person name="Ni X."/>
            <person name="Tian J."/>
            <person name="Zhou Y."/>
            <person name="Sheng Y."/>
            <person name="Liu T."/>
            <person name="Pan Y."/>
            <person name="Xia L."/>
            <person name="Li J."/>
            <person name="Zhao F."/>
            <person name="Cao W."/>
        </authorList>
    </citation>
    <scope>NUCLEOTIDE SEQUENCE</scope>
    <source>
        <strain evidence="1">Hyas-2018</strain>
    </source>
</reference>
<dbReference type="EMBL" id="CM023490">
    <property type="protein sequence ID" value="KAH6942100.1"/>
    <property type="molecule type" value="Genomic_DNA"/>
</dbReference>
<accession>A0ACB7T588</accession>
<name>A0ACB7T588_HYAAI</name>